<dbReference type="PROSITE" id="PS50835">
    <property type="entry name" value="IG_LIKE"/>
    <property type="match status" value="1"/>
</dbReference>
<dbReference type="InterPro" id="IPR007110">
    <property type="entry name" value="Ig-like_dom"/>
</dbReference>
<evidence type="ECO:0000259" key="2">
    <source>
        <dbReference type="PROSITE" id="PS50835"/>
    </source>
</evidence>
<feature type="transmembrane region" description="Helical" evidence="1">
    <location>
        <begin position="33"/>
        <end position="57"/>
    </location>
</feature>
<evidence type="ECO:0000313" key="3">
    <source>
        <dbReference type="EMBL" id="MCO1661104.1"/>
    </source>
</evidence>
<dbReference type="RefSeq" id="WP_252446615.1">
    <property type="nucleotide sequence ID" value="NZ_JAGSOV010000108.1"/>
</dbReference>
<dbReference type="EMBL" id="JAGSOV010000108">
    <property type="protein sequence ID" value="MCO1661104.1"/>
    <property type="molecule type" value="Genomic_DNA"/>
</dbReference>
<accession>A0ABT1ADF2</accession>
<gene>
    <name evidence="3" type="ORF">KDL28_39265</name>
</gene>
<keyword evidence="1" id="KW-0472">Membrane</keyword>
<keyword evidence="1" id="KW-0812">Transmembrane</keyword>
<sequence length="68" mass="6751">MCLTLPTVTGRVDPTAAARDGAPVTGAVGYPRALVVLVCTAAAAVGAAGIHAAAWLVGPSPPPWRSSW</sequence>
<evidence type="ECO:0000313" key="4">
    <source>
        <dbReference type="Proteomes" id="UP001165283"/>
    </source>
</evidence>
<comment type="caution">
    <text evidence="3">The sequence shown here is derived from an EMBL/GenBank/DDBJ whole genome shotgun (WGS) entry which is preliminary data.</text>
</comment>
<name>A0ABT1ADF2_9PSEU</name>
<reference evidence="3" key="1">
    <citation type="submission" date="2021-04" db="EMBL/GenBank/DDBJ databases">
        <title>Pseudonocardia sp. nov., isolated from sandy soil of mangrove forest.</title>
        <authorList>
            <person name="Zan Z."/>
            <person name="Huang R."/>
            <person name="Liu W."/>
        </authorList>
    </citation>
    <scope>NUCLEOTIDE SEQUENCE</scope>
    <source>
        <strain evidence="3">S2-4</strain>
    </source>
</reference>
<feature type="domain" description="Ig-like" evidence="2">
    <location>
        <begin position="6"/>
        <end position="68"/>
    </location>
</feature>
<organism evidence="3 4">
    <name type="scientific">Pseudonocardia humida</name>
    <dbReference type="NCBI Taxonomy" id="2800819"/>
    <lineage>
        <taxon>Bacteria</taxon>
        <taxon>Bacillati</taxon>
        <taxon>Actinomycetota</taxon>
        <taxon>Actinomycetes</taxon>
        <taxon>Pseudonocardiales</taxon>
        <taxon>Pseudonocardiaceae</taxon>
        <taxon>Pseudonocardia</taxon>
    </lineage>
</organism>
<evidence type="ECO:0000256" key="1">
    <source>
        <dbReference type="SAM" id="Phobius"/>
    </source>
</evidence>
<proteinExistence type="predicted"/>
<keyword evidence="4" id="KW-1185">Reference proteome</keyword>
<protein>
    <recommendedName>
        <fullName evidence="2">Ig-like domain-containing protein</fullName>
    </recommendedName>
</protein>
<keyword evidence="1" id="KW-1133">Transmembrane helix</keyword>
<dbReference type="Proteomes" id="UP001165283">
    <property type="component" value="Unassembled WGS sequence"/>
</dbReference>